<reference evidence="2 3" key="1">
    <citation type="submission" date="2024-10" db="EMBL/GenBank/DDBJ databases">
        <title>The Natural Products Discovery Center: Release of the First 8490 Sequenced Strains for Exploring Actinobacteria Biosynthetic Diversity.</title>
        <authorList>
            <person name="Kalkreuter E."/>
            <person name="Kautsar S.A."/>
            <person name="Yang D."/>
            <person name="Bader C.D."/>
            <person name="Teijaro C.N."/>
            <person name="Fluegel L."/>
            <person name="Davis C.M."/>
            <person name="Simpson J.R."/>
            <person name="Lauterbach L."/>
            <person name="Steele A.D."/>
            <person name="Gui C."/>
            <person name="Meng S."/>
            <person name="Li G."/>
            <person name="Viehrig K."/>
            <person name="Ye F."/>
            <person name="Su P."/>
            <person name="Kiefer A.F."/>
            <person name="Nichols A."/>
            <person name="Cepeda A.J."/>
            <person name="Yan W."/>
            <person name="Fan B."/>
            <person name="Jiang Y."/>
            <person name="Adhikari A."/>
            <person name="Zheng C.-J."/>
            <person name="Schuster L."/>
            <person name="Cowan T.M."/>
            <person name="Smanski M.J."/>
            <person name="Chevrette M.G."/>
            <person name="De Carvalho L.P.S."/>
            <person name="Shen B."/>
        </authorList>
    </citation>
    <scope>NUCLEOTIDE SEQUENCE [LARGE SCALE GENOMIC DNA]</scope>
    <source>
        <strain evidence="2 3">NPDC050545</strain>
    </source>
</reference>
<dbReference type="NCBIfam" id="NF033482">
    <property type="entry name" value="RiPP_thiocil"/>
    <property type="match status" value="1"/>
</dbReference>
<comment type="caution">
    <text evidence="2">The sequence shown here is derived from an EMBL/GenBank/DDBJ whole genome shotgun (WGS) entry which is preliminary data.</text>
</comment>
<dbReference type="RefSeq" id="WP_397083102.1">
    <property type="nucleotide sequence ID" value="NZ_JBITGY010000005.1"/>
</dbReference>
<protein>
    <submittedName>
        <fullName evidence="2">Thiocillin family RiPP</fullName>
    </submittedName>
</protein>
<dbReference type="Proteomes" id="UP001612741">
    <property type="component" value="Unassembled WGS sequence"/>
</dbReference>
<feature type="region of interest" description="Disordered" evidence="1">
    <location>
        <begin position="34"/>
        <end position="56"/>
    </location>
</feature>
<gene>
    <name evidence="2" type="ORF">ACIBG2_19875</name>
</gene>
<name>A0ABW7YUR5_9ACTN</name>
<organism evidence="2 3">
    <name type="scientific">Nonomuraea typhae</name>
    <dbReference type="NCBI Taxonomy" id="2603600"/>
    <lineage>
        <taxon>Bacteria</taxon>
        <taxon>Bacillati</taxon>
        <taxon>Actinomycetota</taxon>
        <taxon>Actinomycetes</taxon>
        <taxon>Streptosporangiales</taxon>
        <taxon>Streptosporangiaceae</taxon>
        <taxon>Nonomuraea</taxon>
    </lineage>
</organism>
<keyword evidence="3" id="KW-1185">Reference proteome</keyword>
<proteinExistence type="predicted"/>
<accession>A0ABW7YUR5</accession>
<dbReference type="EMBL" id="JBITGY010000005">
    <property type="protein sequence ID" value="MFI6499657.1"/>
    <property type="molecule type" value="Genomic_DNA"/>
</dbReference>
<sequence length="56" mass="5557">MASNLDLYALGDSLELELETLTEGAALASVSTAGSASTASCPATSASSFSSFSTYT</sequence>
<evidence type="ECO:0000256" key="1">
    <source>
        <dbReference type="SAM" id="MobiDB-lite"/>
    </source>
</evidence>
<evidence type="ECO:0000313" key="2">
    <source>
        <dbReference type="EMBL" id="MFI6499657.1"/>
    </source>
</evidence>
<evidence type="ECO:0000313" key="3">
    <source>
        <dbReference type="Proteomes" id="UP001612741"/>
    </source>
</evidence>
<dbReference type="InterPro" id="IPR049803">
    <property type="entry name" value="RiPP_thiocil-like"/>
</dbReference>